<evidence type="ECO:0000256" key="2">
    <source>
        <dbReference type="ARBA" id="ARBA00022857"/>
    </source>
</evidence>
<organism evidence="5">
    <name type="scientific">mine drainage metagenome</name>
    <dbReference type="NCBI Taxonomy" id="410659"/>
    <lineage>
        <taxon>unclassified sequences</taxon>
        <taxon>metagenomes</taxon>
        <taxon>ecological metagenomes</taxon>
    </lineage>
</organism>
<evidence type="ECO:0000313" key="5">
    <source>
        <dbReference type="EMBL" id="EQD62217.1"/>
    </source>
</evidence>
<accession>T1AXK2</accession>
<evidence type="ECO:0000259" key="4">
    <source>
        <dbReference type="Pfam" id="PF01872"/>
    </source>
</evidence>
<comment type="caution">
    <text evidence="5">The sequence shown here is derived from an EMBL/GenBank/DDBJ whole genome shotgun (WGS) entry which is preliminary data.</text>
</comment>
<feature type="non-terminal residue" evidence="5">
    <location>
        <position position="78"/>
    </location>
</feature>
<dbReference type="PANTHER" id="PTHR38011:SF7">
    <property type="entry name" value="2,5-DIAMINO-6-RIBOSYLAMINO-4(3H)-PYRIMIDINONE 5'-PHOSPHATE REDUCTASE"/>
    <property type="match status" value="1"/>
</dbReference>
<reference evidence="5" key="1">
    <citation type="submission" date="2013-08" db="EMBL/GenBank/DDBJ databases">
        <authorList>
            <person name="Mendez C."/>
            <person name="Richter M."/>
            <person name="Ferrer M."/>
            <person name="Sanchez J."/>
        </authorList>
    </citation>
    <scope>NUCLEOTIDE SEQUENCE</scope>
</reference>
<dbReference type="Pfam" id="PF01872">
    <property type="entry name" value="RibD_C"/>
    <property type="match status" value="1"/>
</dbReference>
<dbReference type="EMBL" id="AUZY01004688">
    <property type="protein sequence ID" value="EQD62217.1"/>
    <property type="molecule type" value="Genomic_DNA"/>
</dbReference>
<proteinExistence type="predicted"/>
<reference evidence="5" key="2">
    <citation type="journal article" date="2014" name="ISME J.">
        <title>Microbial stratification in low pH oxic and suboxic macroscopic growths along an acid mine drainage.</title>
        <authorList>
            <person name="Mendez-Garcia C."/>
            <person name="Mesa V."/>
            <person name="Sprenger R.R."/>
            <person name="Richter M."/>
            <person name="Diez M.S."/>
            <person name="Solano J."/>
            <person name="Bargiela R."/>
            <person name="Golyshina O.V."/>
            <person name="Manteca A."/>
            <person name="Ramos J.L."/>
            <person name="Gallego J.R."/>
            <person name="Llorente I."/>
            <person name="Martins Dos Santos V.A."/>
            <person name="Jensen O.N."/>
            <person name="Pelaez A.I."/>
            <person name="Sanchez J."/>
            <person name="Ferrer M."/>
        </authorList>
    </citation>
    <scope>NUCLEOTIDE SEQUENCE</scope>
</reference>
<dbReference type="Gene3D" id="3.40.430.10">
    <property type="entry name" value="Dihydrofolate Reductase, subunit A"/>
    <property type="match status" value="1"/>
</dbReference>
<feature type="domain" description="Bacterial bifunctional deaminase-reductase C-terminal" evidence="4">
    <location>
        <begin position="8"/>
        <end position="71"/>
    </location>
</feature>
<comment type="pathway">
    <text evidence="1">Cofactor biosynthesis; riboflavin biosynthesis.</text>
</comment>
<dbReference type="InterPro" id="IPR050765">
    <property type="entry name" value="Riboflavin_Biosynth_HTPR"/>
</dbReference>
<keyword evidence="3" id="KW-0560">Oxidoreductase</keyword>
<dbReference type="SUPFAM" id="SSF53597">
    <property type="entry name" value="Dihydrofolate reductase-like"/>
    <property type="match status" value="1"/>
</dbReference>
<sequence length="78" mass="8623">MAGNPSRPFVWLNAAMSLDGRLAYAEGRRALLSGPEDLRRVQDLRRSLDAILVGSGTVLADDPSLRVHWERVVEDPPL</sequence>
<dbReference type="GO" id="GO:0008703">
    <property type="term" value="F:5-amino-6-(5-phosphoribosylamino)uracil reductase activity"/>
    <property type="evidence" value="ECO:0007669"/>
    <property type="project" value="InterPro"/>
</dbReference>
<dbReference type="GO" id="GO:0009231">
    <property type="term" value="P:riboflavin biosynthetic process"/>
    <property type="evidence" value="ECO:0007669"/>
    <property type="project" value="InterPro"/>
</dbReference>
<dbReference type="InterPro" id="IPR002734">
    <property type="entry name" value="RibDG_C"/>
</dbReference>
<dbReference type="PANTHER" id="PTHR38011">
    <property type="entry name" value="DIHYDROFOLATE REDUCTASE FAMILY PROTEIN (AFU_ORTHOLOGUE AFUA_8G06820)"/>
    <property type="match status" value="1"/>
</dbReference>
<dbReference type="AlphaFoldDB" id="T1AXK2"/>
<evidence type="ECO:0000256" key="3">
    <source>
        <dbReference type="ARBA" id="ARBA00023002"/>
    </source>
</evidence>
<name>T1AXK2_9ZZZZ</name>
<evidence type="ECO:0000256" key="1">
    <source>
        <dbReference type="ARBA" id="ARBA00005104"/>
    </source>
</evidence>
<gene>
    <name evidence="5" type="ORF">B1B_07367</name>
</gene>
<keyword evidence="2" id="KW-0521">NADP</keyword>
<protein>
    <submittedName>
        <fullName evidence="5">Protein containing Bacterial bifunctional deaminase-reductase</fullName>
    </submittedName>
</protein>
<dbReference type="InterPro" id="IPR024072">
    <property type="entry name" value="DHFR-like_dom_sf"/>
</dbReference>